<evidence type="ECO:0000259" key="2">
    <source>
        <dbReference type="Pfam" id="PF03407"/>
    </source>
</evidence>
<dbReference type="AlphaFoldDB" id="A0AAD9IEU5"/>
<keyword evidence="1" id="KW-0472">Membrane</keyword>
<accession>A0AAD9IEU5</accession>
<feature type="transmembrane region" description="Helical" evidence="1">
    <location>
        <begin position="365"/>
        <end position="384"/>
    </location>
</feature>
<dbReference type="Proteomes" id="UP001255856">
    <property type="component" value="Unassembled WGS sequence"/>
</dbReference>
<sequence length="401" mass="45386">MLATPQNEVLFTTVRLPDKKYEDALDMMANFCYYVWKTGALDHLLILTTDNGTWWRLHNAGMPVYLDRAFPARPEYLNGDGNVKFSPNRVFDVQKHWWGWWIIENGFRAAYMDGDAVTIQDPFLAFQDAEYDVQGLSDWVTAKLPQPGDLLAGGCNLYFWIEDPLSILKHTLSNSAPPFHAKETSLREFWRFPRQVQKLYAMNPCQSTGTWYLQPTAAARAFMRAMARRVLQEPHHWDQTAWNEVILPFLWGNGEDAPQLRYRLLPHRSYANANVVDRRREEGLPLDLVVLHSGYLHGQEKSAAYQRLGYWHPERWAPIGQEYAQGRPGGLGAGGSGLGSLLRRFGAGSALRPASGFGALWTDKATLLGLLCLALVALVAAVRLSRDRRRARGLAKRGLAC</sequence>
<dbReference type="EMBL" id="JASFZW010000011">
    <property type="protein sequence ID" value="KAK2076196.1"/>
    <property type="molecule type" value="Genomic_DNA"/>
</dbReference>
<protein>
    <recommendedName>
        <fullName evidence="2">Nucleotide-diphospho-sugar transferase domain-containing protein</fullName>
    </recommendedName>
</protein>
<keyword evidence="1" id="KW-0812">Transmembrane</keyword>
<evidence type="ECO:0000313" key="3">
    <source>
        <dbReference type="EMBL" id="KAK2076196.1"/>
    </source>
</evidence>
<keyword evidence="1" id="KW-1133">Transmembrane helix</keyword>
<proteinExistence type="predicted"/>
<name>A0AAD9IEU5_PROWI</name>
<reference evidence="3" key="1">
    <citation type="submission" date="2021-01" db="EMBL/GenBank/DDBJ databases">
        <authorList>
            <person name="Eckstrom K.M.E."/>
        </authorList>
    </citation>
    <scope>NUCLEOTIDE SEQUENCE</scope>
    <source>
        <strain evidence="3">UVCC 0001</strain>
    </source>
</reference>
<dbReference type="Pfam" id="PF03407">
    <property type="entry name" value="Nucleotid_trans"/>
    <property type="match status" value="1"/>
</dbReference>
<feature type="domain" description="Nucleotide-diphospho-sugar transferase" evidence="2">
    <location>
        <begin position="40"/>
        <end position="270"/>
    </location>
</feature>
<comment type="caution">
    <text evidence="3">The sequence shown here is derived from an EMBL/GenBank/DDBJ whole genome shotgun (WGS) entry which is preliminary data.</text>
</comment>
<evidence type="ECO:0000313" key="4">
    <source>
        <dbReference type="Proteomes" id="UP001255856"/>
    </source>
</evidence>
<dbReference type="InterPro" id="IPR005069">
    <property type="entry name" value="Nucl-diP-sugar_transferase"/>
</dbReference>
<gene>
    <name evidence="3" type="ORF">QBZ16_001128</name>
</gene>
<keyword evidence="4" id="KW-1185">Reference proteome</keyword>
<organism evidence="3 4">
    <name type="scientific">Prototheca wickerhamii</name>
    <dbReference type="NCBI Taxonomy" id="3111"/>
    <lineage>
        <taxon>Eukaryota</taxon>
        <taxon>Viridiplantae</taxon>
        <taxon>Chlorophyta</taxon>
        <taxon>core chlorophytes</taxon>
        <taxon>Trebouxiophyceae</taxon>
        <taxon>Chlorellales</taxon>
        <taxon>Chlorellaceae</taxon>
        <taxon>Prototheca</taxon>
    </lineage>
</organism>
<evidence type="ECO:0000256" key="1">
    <source>
        <dbReference type="SAM" id="Phobius"/>
    </source>
</evidence>